<name>A0A5B7KB12_PORTR</name>
<comment type="caution">
    <text evidence="2">The sequence shown here is derived from an EMBL/GenBank/DDBJ whole genome shotgun (WGS) entry which is preliminary data.</text>
</comment>
<feature type="region of interest" description="Disordered" evidence="1">
    <location>
        <begin position="44"/>
        <end position="69"/>
    </location>
</feature>
<reference evidence="2 3" key="1">
    <citation type="submission" date="2019-05" db="EMBL/GenBank/DDBJ databases">
        <title>Another draft genome of Portunus trituberculatus and its Hox gene families provides insights of decapod evolution.</title>
        <authorList>
            <person name="Jeong J.-H."/>
            <person name="Song I."/>
            <person name="Kim S."/>
            <person name="Choi T."/>
            <person name="Kim D."/>
            <person name="Ryu S."/>
            <person name="Kim W."/>
        </authorList>
    </citation>
    <scope>NUCLEOTIDE SEQUENCE [LARGE SCALE GENOMIC DNA]</scope>
    <source>
        <tissue evidence="2">Muscle</tissue>
    </source>
</reference>
<protein>
    <submittedName>
        <fullName evidence="2">Uncharacterized protein</fullName>
    </submittedName>
</protein>
<accession>A0A5B7KB12</accession>
<organism evidence="2 3">
    <name type="scientific">Portunus trituberculatus</name>
    <name type="common">Swimming crab</name>
    <name type="synonym">Neptunus trituberculatus</name>
    <dbReference type="NCBI Taxonomy" id="210409"/>
    <lineage>
        <taxon>Eukaryota</taxon>
        <taxon>Metazoa</taxon>
        <taxon>Ecdysozoa</taxon>
        <taxon>Arthropoda</taxon>
        <taxon>Crustacea</taxon>
        <taxon>Multicrustacea</taxon>
        <taxon>Malacostraca</taxon>
        <taxon>Eumalacostraca</taxon>
        <taxon>Eucarida</taxon>
        <taxon>Decapoda</taxon>
        <taxon>Pleocyemata</taxon>
        <taxon>Brachyura</taxon>
        <taxon>Eubrachyura</taxon>
        <taxon>Portunoidea</taxon>
        <taxon>Portunidae</taxon>
        <taxon>Portuninae</taxon>
        <taxon>Portunus</taxon>
    </lineage>
</organism>
<feature type="compositionally biased region" description="Basic residues" evidence="1">
    <location>
        <begin position="1"/>
        <end position="14"/>
    </location>
</feature>
<dbReference type="EMBL" id="VSRR010147766">
    <property type="protein sequence ID" value="MPD05783.1"/>
    <property type="molecule type" value="Genomic_DNA"/>
</dbReference>
<evidence type="ECO:0000313" key="2">
    <source>
        <dbReference type="EMBL" id="MPD05783.1"/>
    </source>
</evidence>
<dbReference type="AlphaFoldDB" id="A0A5B7KB12"/>
<keyword evidence="3" id="KW-1185">Reference proteome</keyword>
<proteinExistence type="predicted"/>
<evidence type="ECO:0000256" key="1">
    <source>
        <dbReference type="SAM" id="MobiDB-lite"/>
    </source>
</evidence>
<evidence type="ECO:0000313" key="3">
    <source>
        <dbReference type="Proteomes" id="UP000324222"/>
    </source>
</evidence>
<feature type="region of interest" description="Disordered" evidence="1">
    <location>
        <begin position="1"/>
        <end position="29"/>
    </location>
</feature>
<gene>
    <name evidence="2" type="ORF">E2C01_101548</name>
</gene>
<dbReference type="Proteomes" id="UP000324222">
    <property type="component" value="Unassembled WGS sequence"/>
</dbReference>
<sequence length="69" mass="7261">MLPRAKRTHFKTRSGGRSVHGKAGEGSGVWADSEWAAWRDKGPATKLRAQQGRGGSDRVDVGTAAGTSP</sequence>